<dbReference type="SUPFAM" id="SSF52540">
    <property type="entry name" value="P-loop containing nucleoside triphosphate hydrolases"/>
    <property type="match status" value="1"/>
</dbReference>
<evidence type="ECO:0000259" key="3">
    <source>
        <dbReference type="Pfam" id="PF23239"/>
    </source>
</evidence>
<dbReference type="Pfam" id="PF12796">
    <property type="entry name" value="Ank_2"/>
    <property type="match status" value="4"/>
</dbReference>
<dbReference type="InterPro" id="IPR002110">
    <property type="entry name" value="Ankyrin_rpt"/>
</dbReference>
<dbReference type="SMART" id="SM00248">
    <property type="entry name" value="ANK"/>
    <property type="match status" value="10"/>
</dbReference>
<accession>A0ABR0K9X2</accession>
<sequence>MESTEQAPEHRFGNIDASGNNVFIHQGDNYGARSFSREHECLQAFKSCNYDAFKDVNPPRAPNTCRWVLDHPQYQNWLQSEGDDLLWISADPGCGKSVLSKALVDDIPRPVQVTICHFFFKDNELQSSLATALCAILHQLFSHEPHLIQFALPGWEHNGGKLAQESSALWSVFLKAAGSAIRPVICVLDALDECVQADRSQLIRMLCDFHKEASSGSHKAGLKFLATSRPYDDVRRWFTDTIVSCPTIWLRGDEENDKINEEINVVIDSQVRKLAAEYRLEDELQERLQSSLKNMGHRTYLWLHLTLDSLRDQIQASIDPDRIRIEDISLPETVEQAYEALLSRVKDHLRERVRKVFLIIIGARRPFTSEEMFLALAVSFPEAGRGPNTKGFVKARFEGQIREWCGLFIFIKDSKLFLIHQTAKEFLLSRDASIVWTPSRNLEAGALTLFTSEFIRANIALLLKKLAEFVAVILMCVTGLANPVLASRGACRAWKSCLTTAQVEYEMACICVDYLCLEIDEGFLDVDYGGDKAATIYVRFMEASRQEGAMNSLYLYCADNWNLHLLDNAISTRRPIFRKVLRLYQHQDAKHLLPKWVSASGSLNQSSLRSLTHGDSSLSSRWGSSLALRRPPILAQHLMAYSGHSTVLKHLSEVSEVDWEAEDAEGRTALVYAVAMGHIGTIDFLVEQNANVYCEPRHGIGYSWGKSEPPLVYAVRNRDLHVVESLLRTRSHVENALKGKKRALETAAGLGDVSLLQMLLEADASLDCEALHEASRRNHQDAVRCLLSVGANVNRRNKSGRSPLEAAARLGSVPLLRLLFEAGASLDCEALHEALRGNSKDAVRYLLSVGANVNHLDKYGKAPLEIAIKDVCLEIMQTLIDANADVNVSSNEGTLVHAALRLEWDSNYSYHCERSLWETRIRQVVRVLLKAGTDMNADSPYGTALHLAAEQGRLATVQVLVKAGADVNVGGPRGTALQLASQQGKLAVVQFLLEAGVGVRAGCQYSIALAAASEHGHEAVVKALLDAAAGLDGLRYHQACHNALNVAVRCGHKVVVKALLDATTQLDSFDYGQVYYNPLGVGRSTFVHGETVEMLSDAAIAFMLPRVVSGQLPVSTGQELLTNVCDVDDHVVRLAIQQEHIDWMDAINAIKSLKDALAQGSNEALARSIEVFLPSPARQKADVKLLIDRWAYLDQPEKLVHGAVQV</sequence>
<evidence type="ECO:0000256" key="2">
    <source>
        <dbReference type="PROSITE-ProRule" id="PRU00023"/>
    </source>
</evidence>
<dbReference type="SUPFAM" id="SSF48403">
    <property type="entry name" value="Ankyrin repeat"/>
    <property type="match status" value="2"/>
</dbReference>
<dbReference type="InterPro" id="IPR055497">
    <property type="entry name" value="DUF7069"/>
</dbReference>
<evidence type="ECO:0000313" key="5">
    <source>
        <dbReference type="EMBL" id="KAK5092372.1"/>
    </source>
</evidence>
<gene>
    <name evidence="5" type="ORF">LTR24_005295</name>
</gene>
<feature type="repeat" description="ANK" evidence="2">
    <location>
        <begin position="799"/>
        <end position="831"/>
    </location>
</feature>
<dbReference type="PANTHER" id="PTHR10039:SF14">
    <property type="entry name" value="NACHT DOMAIN-CONTAINING PROTEIN"/>
    <property type="match status" value="1"/>
</dbReference>
<organism evidence="5 6">
    <name type="scientific">Lithohypha guttulata</name>
    <dbReference type="NCBI Taxonomy" id="1690604"/>
    <lineage>
        <taxon>Eukaryota</taxon>
        <taxon>Fungi</taxon>
        <taxon>Dikarya</taxon>
        <taxon>Ascomycota</taxon>
        <taxon>Pezizomycotina</taxon>
        <taxon>Eurotiomycetes</taxon>
        <taxon>Chaetothyriomycetidae</taxon>
        <taxon>Chaetothyriales</taxon>
        <taxon>Trichomeriaceae</taxon>
        <taxon>Lithohypha</taxon>
    </lineage>
</organism>
<dbReference type="Gene3D" id="3.40.50.300">
    <property type="entry name" value="P-loop containing nucleotide triphosphate hydrolases"/>
    <property type="match status" value="1"/>
</dbReference>
<dbReference type="PANTHER" id="PTHR10039">
    <property type="entry name" value="AMELOGENIN"/>
    <property type="match status" value="1"/>
</dbReference>
<keyword evidence="6" id="KW-1185">Reference proteome</keyword>
<dbReference type="Proteomes" id="UP001345013">
    <property type="component" value="Unassembled WGS sequence"/>
</dbReference>
<feature type="repeat" description="ANK" evidence="2">
    <location>
        <begin position="943"/>
        <end position="972"/>
    </location>
</feature>
<proteinExistence type="predicted"/>
<dbReference type="InterPro" id="IPR027417">
    <property type="entry name" value="P-loop_NTPase"/>
</dbReference>
<dbReference type="InterPro" id="IPR036770">
    <property type="entry name" value="Ankyrin_rpt-contain_sf"/>
</dbReference>
<reference evidence="5 6" key="1">
    <citation type="submission" date="2023-08" db="EMBL/GenBank/DDBJ databases">
        <title>Black Yeasts Isolated from many extreme environments.</title>
        <authorList>
            <person name="Coleine C."/>
            <person name="Stajich J.E."/>
            <person name="Selbmann L."/>
        </authorList>
    </citation>
    <scope>NUCLEOTIDE SEQUENCE [LARGE SCALE GENOMIC DNA]</scope>
    <source>
        <strain evidence="5 6">CCFEE 5885</strain>
    </source>
</reference>
<comment type="caution">
    <text evidence="5">The sequence shown here is derived from an EMBL/GenBank/DDBJ whole genome shotgun (WGS) entry which is preliminary data.</text>
</comment>
<feature type="repeat" description="ANK" evidence="2">
    <location>
        <begin position="770"/>
        <end position="798"/>
    </location>
</feature>
<dbReference type="EMBL" id="JAVRRG010000059">
    <property type="protein sequence ID" value="KAK5092372.1"/>
    <property type="molecule type" value="Genomic_DNA"/>
</dbReference>
<name>A0ABR0K9X2_9EURO</name>
<keyword evidence="1" id="KW-0677">Repeat</keyword>
<feature type="domain" description="Nephrocystin 3-like N-terminal" evidence="4">
    <location>
        <begin position="63"/>
        <end position="229"/>
    </location>
</feature>
<keyword evidence="2" id="KW-0040">ANK repeat</keyword>
<feature type="repeat" description="ANK" evidence="2">
    <location>
        <begin position="665"/>
        <end position="697"/>
    </location>
</feature>
<dbReference type="PROSITE" id="PS50088">
    <property type="entry name" value="ANK_REPEAT"/>
    <property type="match status" value="6"/>
</dbReference>
<dbReference type="Pfam" id="PF24883">
    <property type="entry name" value="NPHP3_N"/>
    <property type="match status" value="1"/>
</dbReference>
<feature type="repeat" description="ANK" evidence="2">
    <location>
        <begin position="859"/>
        <end position="891"/>
    </location>
</feature>
<protein>
    <submittedName>
        <fullName evidence="5">Uncharacterized protein</fullName>
    </submittedName>
</protein>
<feature type="repeat" description="ANK" evidence="2">
    <location>
        <begin position="830"/>
        <end position="858"/>
    </location>
</feature>
<evidence type="ECO:0000259" key="4">
    <source>
        <dbReference type="Pfam" id="PF24883"/>
    </source>
</evidence>
<feature type="domain" description="DUF7069" evidence="3">
    <location>
        <begin position="259"/>
        <end position="311"/>
    </location>
</feature>
<dbReference type="PROSITE" id="PS50297">
    <property type="entry name" value="ANK_REP_REGION"/>
    <property type="match status" value="5"/>
</dbReference>
<dbReference type="Pfam" id="PF23239">
    <property type="entry name" value="DUF7069"/>
    <property type="match status" value="1"/>
</dbReference>
<dbReference type="InterPro" id="IPR056884">
    <property type="entry name" value="NPHP3-like_N"/>
</dbReference>
<evidence type="ECO:0000313" key="6">
    <source>
        <dbReference type="Proteomes" id="UP001345013"/>
    </source>
</evidence>
<dbReference type="Gene3D" id="1.25.40.20">
    <property type="entry name" value="Ankyrin repeat-containing domain"/>
    <property type="match status" value="3"/>
</dbReference>
<evidence type="ECO:0000256" key="1">
    <source>
        <dbReference type="ARBA" id="ARBA00022737"/>
    </source>
</evidence>